<dbReference type="Pfam" id="PF04006">
    <property type="entry name" value="Mpp10"/>
    <property type="match status" value="1"/>
</dbReference>
<comment type="function">
    <text evidence="7">Involved in nucleolar processing of pre-18S ribosomal RNA.</text>
</comment>
<feature type="compositionally biased region" description="Basic and acidic residues" evidence="8">
    <location>
        <begin position="523"/>
        <end position="538"/>
    </location>
</feature>
<dbReference type="GO" id="GO:0006364">
    <property type="term" value="P:rRNA processing"/>
    <property type="evidence" value="ECO:0007669"/>
    <property type="project" value="UniProtKB-KW"/>
</dbReference>
<feature type="compositionally biased region" description="Basic and acidic residues" evidence="8">
    <location>
        <begin position="229"/>
        <end position="240"/>
    </location>
</feature>
<evidence type="ECO:0000256" key="7">
    <source>
        <dbReference type="PIRNR" id="PIRNR017300"/>
    </source>
</evidence>
<dbReference type="Proteomes" id="UP000663864">
    <property type="component" value="Unassembled WGS sequence"/>
</dbReference>
<dbReference type="GO" id="GO:0034457">
    <property type="term" value="C:Mpp10 complex"/>
    <property type="evidence" value="ECO:0007669"/>
    <property type="project" value="UniProtKB-UniRule"/>
</dbReference>
<evidence type="ECO:0000256" key="8">
    <source>
        <dbReference type="SAM" id="MobiDB-lite"/>
    </source>
</evidence>
<dbReference type="GO" id="GO:0005732">
    <property type="term" value="C:sno(s)RNA-containing ribonucleoprotein complex"/>
    <property type="evidence" value="ECO:0007669"/>
    <property type="project" value="UniProtKB-UniRule"/>
</dbReference>
<feature type="region of interest" description="Disordered" evidence="8">
    <location>
        <begin position="490"/>
        <end position="576"/>
    </location>
</feature>
<evidence type="ECO:0000313" key="9">
    <source>
        <dbReference type="EMBL" id="CAF0797385.1"/>
    </source>
</evidence>
<feature type="region of interest" description="Disordered" evidence="8">
    <location>
        <begin position="172"/>
        <end position="264"/>
    </location>
</feature>
<evidence type="ECO:0000256" key="1">
    <source>
        <dbReference type="ARBA" id="ARBA00004604"/>
    </source>
</evidence>
<comment type="subcellular location">
    <subcellularLocation>
        <location evidence="1 7">Nucleus</location>
        <location evidence="1 7">Nucleolus</location>
    </subcellularLocation>
</comment>
<evidence type="ECO:0000256" key="6">
    <source>
        <dbReference type="ARBA" id="ARBA00029455"/>
    </source>
</evidence>
<proteinExistence type="inferred from homology"/>
<protein>
    <recommendedName>
        <fullName evidence="7">U3 small nucleolar ribonucleoprotein protein MPP10</fullName>
    </recommendedName>
</protein>
<feature type="compositionally biased region" description="Basic residues" evidence="8">
    <location>
        <begin position="513"/>
        <end position="522"/>
    </location>
</feature>
<comment type="similarity">
    <text evidence="6 7">Belongs to the MPP10 family.</text>
</comment>
<dbReference type="InterPro" id="IPR012173">
    <property type="entry name" value="Mpp10"/>
</dbReference>
<reference evidence="9" key="1">
    <citation type="submission" date="2021-02" db="EMBL/GenBank/DDBJ databases">
        <authorList>
            <person name="Nowell W R."/>
        </authorList>
    </citation>
    <scope>NUCLEOTIDE SEQUENCE</scope>
</reference>
<comment type="caution">
    <text evidence="9">The sequence shown here is derived from an EMBL/GenBank/DDBJ whole genome shotgun (WGS) entry which is preliminary data.</text>
</comment>
<dbReference type="AlphaFoldDB" id="A0A813SKT9"/>
<feature type="region of interest" description="Disordered" evidence="8">
    <location>
        <begin position="124"/>
        <end position="145"/>
    </location>
</feature>
<feature type="compositionally biased region" description="Acidic residues" evidence="8">
    <location>
        <begin position="241"/>
        <end position="256"/>
    </location>
</feature>
<evidence type="ECO:0000256" key="4">
    <source>
        <dbReference type="ARBA" id="ARBA00023242"/>
    </source>
</evidence>
<keyword evidence="2 7" id="KW-0690">Ribosome biogenesis</keyword>
<sequence length="576" mass="67643">MVNPPISKSNEQRNDDLIFSYLTKIEDFIITDKQRSETFANYVKHFADLKCSLLPSSFNTVTPLSIHIHGFEPEQIYQQLKSINETRFKSFLATIVKNKTKQKTFGNLLRSPSPEKPSLIEENIKQEEEEEEENNNEDLSISTKKNSKKKKKSVTFFDSNALNKFLNEQDFQEVSKSNRKINEDDDDLEDDDDDDDDDLSLDEENEDATYDEFFDPPTETKQKKKKKKEKIETENNHVDVDQDEENKEEDDDEDIDLENKSEFEKQQIHLKRQIKSIEKDMLSTKSWQLTGEIEGHKRPENSLLEEYLQYDRTTRLPPVITTETTDSIEDLIKQRIRDKAFDDVERKKKTLHDNEAQAYKKEIVLEHEKSKMSLAQVYEQEYMKKQTNDKTEKKDERHENIRQIMQNLFIDLDALSNFRFTPKPPIPEVTVINNLPAILVEEVVPTTVNDSTLLAPEEVHIRPKGDIKADSERTDTDKKHARRLLKHKLKLKSKTQPTKTNPEEQEKEEKRNLLKKLGKMKNVRIEKTDKKRSNEKTARSSTKFFQQLQQSTLITPTKKRHHSDKTTITDSKRLKL</sequence>
<dbReference type="PIRSF" id="PIRSF017300">
    <property type="entry name" value="snoRNP_Mpp10"/>
    <property type="match status" value="1"/>
</dbReference>
<name>A0A813SKT9_9BILA</name>
<evidence type="ECO:0000256" key="5">
    <source>
        <dbReference type="ARBA" id="ARBA00023274"/>
    </source>
</evidence>
<gene>
    <name evidence="9" type="ORF">ZHD862_LOCUS2227</name>
</gene>
<keyword evidence="3 7" id="KW-0698">rRNA processing</keyword>
<feature type="compositionally biased region" description="Acidic residues" evidence="8">
    <location>
        <begin position="127"/>
        <end position="136"/>
    </location>
</feature>
<feature type="compositionally biased region" description="Acidic residues" evidence="8">
    <location>
        <begin position="183"/>
        <end position="214"/>
    </location>
</feature>
<organism evidence="9 10">
    <name type="scientific">Rotaria sordida</name>
    <dbReference type="NCBI Taxonomy" id="392033"/>
    <lineage>
        <taxon>Eukaryota</taxon>
        <taxon>Metazoa</taxon>
        <taxon>Spiralia</taxon>
        <taxon>Gnathifera</taxon>
        <taxon>Rotifera</taxon>
        <taxon>Eurotatoria</taxon>
        <taxon>Bdelloidea</taxon>
        <taxon>Philodinida</taxon>
        <taxon>Philodinidae</taxon>
        <taxon>Rotaria</taxon>
    </lineage>
</organism>
<keyword evidence="4 7" id="KW-0539">Nucleus</keyword>
<feature type="compositionally biased region" description="Basic and acidic residues" evidence="8">
    <location>
        <begin position="501"/>
        <end position="512"/>
    </location>
</feature>
<evidence type="ECO:0000256" key="3">
    <source>
        <dbReference type="ARBA" id="ARBA00022552"/>
    </source>
</evidence>
<dbReference type="EMBL" id="CAJNOT010000042">
    <property type="protein sequence ID" value="CAF0797385.1"/>
    <property type="molecule type" value="Genomic_DNA"/>
</dbReference>
<evidence type="ECO:0000313" key="10">
    <source>
        <dbReference type="Proteomes" id="UP000663864"/>
    </source>
</evidence>
<feature type="compositionally biased region" description="Basic and acidic residues" evidence="8">
    <location>
        <begin position="564"/>
        <end position="576"/>
    </location>
</feature>
<dbReference type="PANTHER" id="PTHR17039:SF0">
    <property type="entry name" value="U3 SMALL NUCLEOLAR RIBONUCLEOPROTEIN PROTEIN MPP10"/>
    <property type="match status" value="1"/>
</dbReference>
<feature type="compositionally biased region" description="Polar residues" evidence="8">
    <location>
        <begin position="539"/>
        <end position="555"/>
    </location>
</feature>
<dbReference type="GO" id="GO:0032040">
    <property type="term" value="C:small-subunit processome"/>
    <property type="evidence" value="ECO:0007669"/>
    <property type="project" value="TreeGrafter"/>
</dbReference>
<accession>A0A813SKT9</accession>
<dbReference type="PANTHER" id="PTHR17039">
    <property type="entry name" value="U3 SMALL NUCLEOLAR RIBONUCLEOPROTEIN PROTEIN MPP10"/>
    <property type="match status" value="1"/>
</dbReference>
<keyword evidence="5 7" id="KW-0687">Ribonucleoprotein</keyword>
<evidence type="ECO:0000256" key="2">
    <source>
        <dbReference type="ARBA" id="ARBA00022517"/>
    </source>
</evidence>